<reference evidence="2 3" key="1">
    <citation type="submission" date="2013-09" db="EMBL/GenBank/DDBJ databases">
        <title>Corchorus capsularis genome sequencing.</title>
        <authorList>
            <person name="Alam M."/>
            <person name="Haque M.S."/>
            <person name="Islam M.S."/>
            <person name="Emdad E.M."/>
            <person name="Islam M.M."/>
            <person name="Ahmed B."/>
            <person name="Halim A."/>
            <person name="Hossen Q.M.M."/>
            <person name="Hossain M.Z."/>
            <person name="Ahmed R."/>
            <person name="Khan M.M."/>
            <person name="Islam R."/>
            <person name="Rashid M.M."/>
            <person name="Khan S.A."/>
            <person name="Rahman M.S."/>
            <person name="Alam M."/>
        </authorList>
    </citation>
    <scope>NUCLEOTIDE SEQUENCE [LARGE SCALE GENOMIC DNA]</scope>
    <source>
        <strain evidence="3">cv. CVL-1</strain>
        <tissue evidence="2">Whole seedling</tissue>
    </source>
</reference>
<dbReference type="OrthoDB" id="590488at2759"/>
<keyword evidence="3" id="KW-1185">Reference proteome</keyword>
<dbReference type="AlphaFoldDB" id="A0A1R3IYL7"/>
<organism evidence="2 3">
    <name type="scientific">Corchorus capsularis</name>
    <name type="common">Jute</name>
    <dbReference type="NCBI Taxonomy" id="210143"/>
    <lineage>
        <taxon>Eukaryota</taxon>
        <taxon>Viridiplantae</taxon>
        <taxon>Streptophyta</taxon>
        <taxon>Embryophyta</taxon>
        <taxon>Tracheophyta</taxon>
        <taxon>Spermatophyta</taxon>
        <taxon>Magnoliopsida</taxon>
        <taxon>eudicotyledons</taxon>
        <taxon>Gunneridae</taxon>
        <taxon>Pentapetalae</taxon>
        <taxon>rosids</taxon>
        <taxon>malvids</taxon>
        <taxon>Malvales</taxon>
        <taxon>Malvaceae</taxon>
        <taxon>Grewioideae</taxon>
        <taxon>Apeibeae</taxon>
        <taxon>Corchorus</taxon>
    </lineage>
</organism>
<sequence length="118" mass="12941">MRVIIDCSDSEDGGEDSPAPPHEASSNVSLSRDQEFNSYAYSKKILRKAADSDTLGKGESSVPDETGTEPKPNRPRRRQPTGKTEKGHVILDVAIHRCQEVMDQTPTANQNVAFMTPD</sequence>
<feature type="region of interest" description="Disordered" evidence="1">
    <location>
        <begin position="1"/>
        <end position="33"/>
    </location>
</feature>
<name>A0A1R3IYL7_COCAP</name>
<comment type="caution">
    <text evidence="2">The sequence shown here is derived from an EMBL/GenBank/DDBJ whole genome shotgun (WGS) entry which is preliminary data.</text>
</comment>
<accession>A0A1R3IYL7</accession>
<dbReference type="Proteomes" id="UP000188268">
    <property type="component" value="Unassembled WGS sequence"/>
</dbReference>
<evidence type="ECO:0000256" key="1">
    <source>
        <dbReference type="SAM" id="MobiDB-lite"/>
    </source>
</evidence>
<gene>
    <name evidence="2" type="ORF">CCACVL1_08831</name>
</gene>
<feature type="compositionally biased region" description="Polar residues" evidence="1">
    <location>
        <begin position="24"/>
        <end position="33"/>
    </location>
</feature>
<proteinExistence type="predicted"/>
<dbReference type="Gramene" id="OMO87682">
    <property type="protein sequence ID" value="OMO87682"/>
    <property type="gene ID" value="CCACVL1_08831"/>
</dbReference>
<feature type="region of interest" description="Disordered" evidence="1">
    <location>
        <begin position="47"/>
        <end position="88"/>
    </location>
</feature>
<protein>
    <submittedName>
        <fullName evidence="2">Uncharacterized protein</fullName>
    </submittedName>
</protein>
<evidence type="ECO:0000313" key="3">
    <source>
        <dbReference type="Proteomes" id="UP000188268"/>
    </source>
</evidence>
<dbReference type="EMBL" id="AWWV01009179">
    <property type="protein sequence ID" value="OMO87682.1"/>
    <property type="molecule type" value="Genomic_DNA"/>
</dbReference>
<evidence type="ECO:0000313" key="2">
    <source>
        <dbReference type="EMBL" id="OMO87682.1"/>
    </source>
</evidence>